<evidence type="ECO:0000313" key="2">
    <source>
        <dbReference type="EMBL" id="KAK9791171.1"/>
    </source>
</evidence>
<gene>
    <name evidence="2" type="ORF">WJX73_005718</name>
</gene>
<comment type="caution">
    <text evidence="2">The sequence shown here is derived from an EMBL/GenBank/DDBJ whole genome shotgun (WGS) entry which is preliminary data.</text>
</comment>
<accession>A0AAW1NM38</accession>
<dbReference type="InterPro" id="IPR006502">
    <property type="entry name" value="PDDEXK-like"/>
</dbReference>
<dbReference type="AlphaFoldDB" id="A0AAW1NM38"/>
<dbReference type="PANTHER" id="PTHR31579">
    <property type="entry name" value="OS03G0796600 PROTEIN"/>
    <property type="match status" value="1"/>
</dbReference>
<dbReference type="PANTHER" id="PTHR31579:SF1">
    <property type="entry name" value="OS03G0796600 PROTEIN"/>
    <property type="match status" value="1"/>
</dbReference>
<feature type="compositionally biased region" description="Low complexity" evidence="1">
    <location>
        <begin position="17"/>
        <end position="29"/>
    </location>
</feature>
<organism evidence="2 3">
    <name type="scientific">Symbiochloris irregularis</name>
    <dbReference type="NCBI Taxonomy" id="706552"/>
    <lineage>
        <taxon>Eukaryota</taxon>
        <taxon>Viridiplantae</taxon>
        <taxon>Chlorophyta</taxon>
        <taxon>core chlorophytes</taxon>
        <taxon>Trebouxiophyceae</taxon>
        <taxon>Trebouxiales</taxon>
        <taxon>Trebouxiaceae</taxon>
        <taxon>Symbiochloris</taxon>
    </lineage>
</organism>
<reference evidence="2 3" key="1">
    <citation type="journal article" date="2024" name="Nat. Commun.">
        <title>Phylogenomics reveals the evolutionary origins of lichenization in chlorophyte algae.</title>
        <authorList>
            <person name="Puginier C."/>
            <person name="Libourel C."/>
            <person name="Otte J."/>
            <person name="Skaloud P."/>
            <person name="Haon M."/>
            <person name="Grisel S."/>
            <person name="Petersen M."/>
            <person name="Berrin J.G."/>
            <person name="Delaux P.M."/>
            <person name="Dal Grande F."/>
            <person name="Keller J."/>
        </authorList>
    </citation>
    <scope>NUCLEOTIDE SEQUENCE [LARGE SCALE GENOMIC DNA]</scope>
    <source>
        <strain evidence="2 3">SAG 2036</strain>
    </source>
</reference>
<feature type="region of interest" description="Disordered" evidence="1">
    <location>
        <begin position="17"/>
        <end position="36"/>
    </location>
</feature>
<sequence>MKVNNLSSFNPVQLFRAPFQQQPAPQSRAGPRLEAKGQIPKTPSLLFEIELEDAPVPVESREDNETQGILTNFRSLAVPWSKTEHELLAEWVSVQEAEPQQNSSEALTALAKRLRSKGYPVSVRSALGGGWGGECLRNLRHSFLVCTVSGEKHPGVYIIDPAFREQFDLAHATPRYQQILEAIPSTFVGTEARLVALVCALCQEIQSVFLEQNATLPPWRDVAAQLSKWRPRRSMDHPIMHSQDASGQDAAKGPKPRPSHDLNLIAEWAAGVRPLALMTWWAAQRE</sequence>
<evidence type="ECO:0000313" key="3">
    <source>
        <dbReference type="Proteomes" id="UP001465755"/>
    </source>
</evidence>
<name>A0AAW1NM38_9CHLO</name>
<keyword evidence="3" id="KW-1185">Reference proteome</keyword>
<dbReference type="EMBL" id="JALJOQ010000181">
    <property type="protein sequence ID" value="KAK9791171.1"/>
    <property type="molecule type" value="Genomic_DNA"/>
</dbReference>
<proteinExistence type="predicted"/>
<dbReference type="Proteomes" id="UP001465755">
    <property type="component" value="Unassembled WGS sequence"/>
</dbReference>
<dbReference type="Pfam" id="PF04720">
    <property type="entry name" value="PDDEXK_6"/>
    <property type="match status" value="1"/>
</dbReference>
<feature type="region of interest" description="Disordered" evidence="1">
    <location>
        <begin position="235"/>
        <end position="258"/>
    </location>
</feature>
<evidence type="ECO:0000256" key="1">
    <source>
        <dbReference type="SAM" id="MobiDB-lite"/>
    </source>
</evidence>
<protein>
    <submittedName>
        <fullName evidence="2">Uncharacterized protein</fullName>
    </submittedName>
</protein>